<dbReference type="CDD" id="cd00303">
    <property type="entry name" value="retropepsin_like"/>
    <property type="match status" value="1"/>
</dbReference>
<protein>
    <recommendedName>
        <fullName evidence="4">Gag-pol polyprotein</fullName>
    </recommendedName>
</protein>
<accession>A0AAV2CF75</accession>
<evidence type="ECO:0000256" key="1">
    <source>
        <dbReference type="SAM" id="MobiDB-lite"/>
    </source>
</evidence>
<evidence type="ECO:0000313" key="2">
    <source>
        <dbReference type="EMBL" id="CAL1354410.1"/>
    </source>
</evidence>
<feature type="region of interest" description="Disordered" evidence="1">
    <location>
        <begin position="1"/>
        <end position="22"/>
    </location>
</feature>
<keyword evidence="3" id="KW-1185">Reference proteome</keyword>
<organism evidence="2 3">
    <name type="scientific">Linum trigynum</name>
    <dbReference type="NCBI Taxonomy" id="586398"/>
    <lineage>
        <taxon>Eukaryota</taxon>
        <taxon>Viridiplantae</taxon>
        <taxon>Streptophyta</taxon>
        <taxon>Embryophyta</taxon>
        <taxon>Tracheophyta</taxon>
        <taxon>Spermatophyta</taxon>
        <taxon>Magnoliopsida</taxon>
        <taxon>eudicotyledons</taxon>
        <taxon>Gunneridae</taxon>
        <taxon>Pentapetalae</taxon>
        <taxon>rosids</taxon>
        <taxon>fabids</taxon>
        <taxon>Malpighiales</taxon>
        <taxon>Linaceae</taxon>
        <taxon>Linum</taxon>
    </lineage>
</organism>
<evidence type="ECO:0000313" key="3">
    <source>
        <dbReference type="Proteomes" id="UP001497516"/>
    </source>
</evidence>
<dbReference type="EMBL" id="OZ034813">
    <property type="protein sequence ID" value="CAL1354410.1"/>
    <property type="molecule type" value="Genomic_DNA"/>
</dbReference>
<evidence type="ECO:0008006" key="4">
    <source>
        <dbReference type="Google" id="ProtNLM"/>
    </source>
</evidence>
<proteinExistence type="predicted"/>
<sequence>MVVDEEEGAAPTTASKQPPEEIVDITEAPDDEVSLYTMYDVSHPVTIRLGVTLHDDAVVALVDIGSTHNFVCSEAACRLLLKTTPIPPFQVKVANGETLACTR</sequence>
<reference evidence="2 3" key="1">
    <citation type="submission" date="2024-04" db="EMBL/GenBank/DDBJ databases">
        <authorList>
            <person name="Fracassetti M."/>
        </authorList>
    </citation>
    <scope>NUCLEOTIDE SEQUENCE [LARGE SCALE GENOMIC DNA]</scope>
</reference>
<name>A0AAV2CF75_9ROSI</name>
<dbReference type="Proteomes" id="UP001497516">
    <property type="component" value="Chromosome 1"/>
</dbReference>
<dbReference type="AlphaFoldDB" id="A0AAV2CF75"/>
<gene>
    <name evidence="2" type="ORF">LTRI10_LOCUS2222</name>
</gene>